<gene>
    <name evidence="1" type="ORF">S01H1_31258</name>
</gene>
<dbReference type="GO" id="GO:0008237">
    <property type="term" value="F:metallopeptidase activity"/>
    <property type="evidence" value="ECO:0007669"/>
    <property type="project" value="InterPro"/>
</dbReference>
<reference evidence="1" key="1">
    <citation type="journal article" date="2014" name="Front. Microbiol.">
        <title>High frequency of phylogenetically diverse reductive dehalogenase-homologous genes in deep subseafloor sedimentary metagenomes.</title>
        <authorList>
            <person name="Kawai M."/>
            <person name="Futagami T."/>
            <person name="Toyoda A."/>
            <person name="Takaki Y."/>
            <person name="Nishi S."/>
            <person name="Hori S."/>
            <person name="Arai W."/>
            <person name="Tsubouchi T."/>
            <person name="Morono Y."/>
            <person name="Uchiyama I."/>
            <person name="Ito T."/>
            <person name="Fujiyama A."/>
            <person name="Inagaki F."/>
            <person name="Takami H."/>
        </authorList>
    </citation>
    <scope>NUCLEOTIDE SEQUENCE</scope>
    <source>
        <strain evidence="1">Expedition CK06-06</strain>
    </source>
</reference>
<dbReference type="EMBL" id="BARS01019275">
    <property type="protein sequence ID" value="GAF89055.1"/>
    <property type="molecule type" value="Genomic_DNA"/>
</dbReference>
<accession>X0UKR0</accession>
<dbReference type="AlphaFoldDB" id="X0UKR0"/>
<sequence length="129" mass="15222">MHCQNEYVNNIHKMDRWFLGIEFQTISLDKIGKKDINTNVFIIIKDEMELKSSNGETRGMAVIRIKSDLNMRILTHEMGHTLLGHSHSEDPHDIMYPYDIGVEFPSERELLLAHAIWNRENLKKYWLVL</sequence>
<evidence type="ECO:0000313" key="1">
    <source>
        <dbReference type="EMBL" id="GAF89055.1"/>
    </source>
</evidence>
<name>X0UKR0_9ZZZZ</name>
<comment type="caution">
    <text evidence="1">The sequence shown here is derived from an EMBL/GenBank/DDBJ whole genome shotgun (WGS) entry which is preliminary data.</text>
</comment>
<protein>
    <submittedName>
        <fullName evidence="1">Uncharacterized protein</fullName>
    </submittedName>
</protein>
<proteinExistence type="predicted"/>
<dbReference type="SUPFAM" id="SSF55486">
    <property type="entry name" value="Metalloproteases ('zincins'), catalytic domain"/>
    <property type="match status" value="1"/>
</dbReference>
<organism evidence="1">
    <name type="scientific">marine sediment metagenome</name>
    <dbReference type="NCBI Taxonomy" id="412755"/>
    <lineage>
        <taxon>unclassified sequences</taxon>
        <taxon>metagenomes</taxon>
        <taxon>ecological metagenomes</taxon>
    </lineage>
</organism>
<dbReference type="Gene3D" id="3.40.390.10">
    <property type="entry name" value="Collagenase (Catalytic Domain)"/>
    <property type="match status" value="1"/>
</dbReference>
<dbReference type="InterPro" id="IPR024079">
    <property type="entry name" value="MetalloPept_cat_dom_sf"/>
</dbReference>